<evidence type="ECO:0000313" key="2">
    <source>
        <dbReference type="Proteomes" id="UP001153709"/>
    </source>
</evidence>
<protein>
    <submittedName>
        <fullName evidence="1">Uncharacterized protein</fullName>
    </submittedName>
</protein>
<reference evidence="1" key="1">
    <citation type="submission" date="2022-01" db="EMBL/GenBank/DDBJ databases">
        <authorList>
            <person name="King R."/>
        </authorList>
    </citation>
    <scope>NUCLEOTIDE SEQUENCE</scope>
</reference>
<sequence length="65" mass="7336">MSTPELLKPEVLNAVWSRRFPVKLFDDNRDFFCGEGFIDSCTVVLIVVRRIFYPISCAASVVPLG</sequence>
<organism evidence="1 2">
    <name type="scientific">Diabrotica balteata</name>
    <name type="common">Banded cucumber beetle</name>
    <dbReference type="NCBI Taxonomy" id="107213"/>
    <lineage>
        <taxon>Eukaryota</taxon>
        <taxon>Metazoa</taxon>
        <taxon>Ecdysozoa</taxon>
        <taxon>Arthropoda</taxon>
        <taxon>Hexapoda</taxon>
        <taxon>Insecta</taxon>
        <taxon>Pterygota</taxon>
        <taxon>Neoptera</taxon>
        <taxon>Endopterygota</taxon>
        <taxon>Coleoptera</taxon>
        <taxon>Polyphaga</taxon>
        <taxon>Cucujiformia</taxon>
        <taxon>Chrysomeloidea</taxon>
        <taxon>Chrysomelidae</taxon>
        <taxon>Galerucinae</taxon>
        <taxon>Diabroticina</taxon>
        <taxon>Diabroticites</taxon>
        <taxon>Diabrotica</taxon>
    </lineage>
</organism>
<accession>A0A9N9T669</accession>
<gene>
    <name evidence="1" type="ORF">DIABBA_LOCUS9380</name>
</gene>
<evidence type="ECO:0000313" key="1">
    <source>
        <dbReference type="EMBL" id="CAG9836286.1"/>
    </source>
</evidence>
<dbReference type="Proteomes" id="UP001153709">
    <property type="component" value="Chromosome 6"/>
</dbReference>
<dbReference type="EMBL" id="OU898281">
    <property type="protein sequence ID" value="CAG9836286.1"/>
    <property type="molecule type" value="Genomic_DNA"/>
</dbReference>
<proteinExistence type="predicted"/>
<dbReference type="AlphaFoldDB" id="A0A9N9T669"/>
<name>A0A9N9T669_DIABA</name>
<keyword evidence="2" id="KW-1185">Reference proteome</keyword>